<reference evidence="7 8" key="1">
    <citation type="submission" date="2015-11" db="EMBL/GenBank/DDBJ databases">
        <title>Expanding the genomic diversity of Burkholderia species for the development of highly accurate diagnostics.</title>
        <authorList>
            <person name="Sahl J."/>
            <person name="Keim P."/>
            <person name="Wagner D."/>
        </authorList>
    </citation>
    <scope>NUCLEOTIDE SEQUENCE [LARGE SCALE GENOMIC DNA]</scope>
    <source>
        <strain evidence="7 8">MSMB1302</strain>
    </source>
</reference>
<dbReference type="RefSeq" id="WP_059733186.1">
    <property type="nucleotide sequence ID" value="NZ_LOYH01000109.1"/>
</dbReference>
<keyword evidence="2 5" id="KW-0812">Transmembrane</keyword>
<dbReference type="PANTHER" id="PTHR23508">
    <property type="entry name" value="CARBOXYLIC ACID TRANSPORTER PROTEIN HOMOLOG"/>
    <property type="match status" value="1"/>
</dbReference>
<comment type="subcellular location">
    <subcellularLocation>
        <location evidence="1">Membrane</location>
        <topology evidence="1">Multi-pass membrane protein</topology>
    </subcellularLocation>
</comment>
<feature type="transmembrane region" description="Helical" evidence="5">
    <location>
        <begin position="184"/>
        <end position="208"/>
    </location>
</feature>
<feature type="transmembrane region" description="Helical" evidence="5">
    <location>
        <begin position="125"/>
        <end position="146"/>
    </location>
</feature>
<evidence type="ECO:0000256" key="4">
    <source>
        <dbReference type="ARBA" id="ARBA00023136"/>
    </source>
</evidence>
<feature type="transmembrane region" description="Helical" evidence="5">
    <location>
        <begin position="34"/>
        <end position="55"/>
    </location>
</feature>
<dbReference type="InterPro" id="IPR020846">
    <property type="entry name" value="MFS_dom"/>
</dbReference>
<gene>
    <name evidence="7" type="ORF">WS90_36095</name>
</gene>
<dbReference type="Gene3D" id="1.20.1250.20">
    <property type="entry name" value="MFS general substrate transporter like domains"/>
    <property type="match status" value="1"/>
</dbReference>
<dbReference type="CDD" id="cd17365">
    <property type="entry name" value="MFS_PcaK_like"/>
    <property type="match status" value="1"/>
</dbReference>
<accession>A0A103Z233</accession>
<dbReference type="GO" id="GO:0005886">
    <property type="term" value="C:plasma membrane"/>
    <property type="evidence" value="ECO:0007669"/>
    <property type="project" value="TreeGrafter"/>
</dbReference>
<dbReference type="InterPro" id="IPR036259">
    <property type="entry name" value="MFS_trans_sf"/>
</dbReference>
<proteinExistence type="predicted"/>
<dbReference type="Proteomes" id="UP000069001">
    <property type="component" value="Unassembled WGS sequence"/>
</dbReference>
<keyword evidence="4 5" id="KW-0472">Membrane</keyword>
<evidence type="ECO:0000256" key="2">
    <source>
        <dbReference type="ARBA" id="ARBA00022692"/>
    </source>
</evidence>
<name>A0A103Z233_BURCE</name>
<organism evidence="7 8">
    <name type="scientific">Burkholderia cepacia</name>
    <name type="common">Pseudomonas cepacia</name>
    <dbReference type="NCBI Taxonomy" id="292"/>
    <lineage>
        <taxon>Bacteria</taxon>
        <taxon>Pseudomonadati</taxon>
        <taxon>Pseudomonadota</taxon>
        <taxon>Betaproteobacteria</taxon>
        <taxon>Burkholderiales</taxon>
        <taxon>Burkholderiaceae</taxon>
        <taxon>Burkholderia</taxon>
        <taxon>Burkholderia cepacia complex</taxon>
    </lineage>
</organism>
<evidence type="ECO:0000256" key="1">
    <source>
        <dbReference type="ARBA" id="ARBA00004141"/>
    </source>
</evidence>
<evidence type="ECO:0000259" key="6">
    <source>
        <dbReference type="PROSITE" id="PS50850"/>
    </source>
</evidence>
<keyword evidence="3 5" id="KW-1133">Transmembrane helix</keyword>
<feature type="transmembrane region" description="Helical" evidence="5">
    <location>
        <begin position="273"/>
        <end position="294"/>
    </location>
</feature>
<feature type="transmembrane region" description="Helical" evidence="5">
    <location>
        <begin position="67"/>
        <end position="88"/>
    </location>
</feature>
<evidence type="ECO:0000256" key="3">
    <source>
        <dbReference type="ARBA" id="ARBA00022989"/>
    </source>
</evidence>
<feature type="transmembrane region" description="Helical" evidence="5">
    <location>
        <begin position="425"/>
        <end position="446"/>
    </location>
</feature>
<feature type="transmembrane region" description="Helical" evidence="5">
    <location>
        <begin position="306"/>
        <end position="325"/>
    </location>
</feature>
<feature type="transmembrane region" description="Helical" evidence="5">
    <location>
        <begin position="158"/>
        <end position="178"/>
    </location>
</feature>
<feature type="transmembrane region" description="Helical" evidence="5">
    <location>
        <begin position="100"/>
        <end position="119"/>
    </location>
</feature>
<dbReference type="PANTHER" id="PTHR23508:SF10">
    <property type="entry name" value="CARBOXYLIC ACID TRANSPORTER PROTEIN HOMOLOG"/>
    <property type="match status" value="1"/>
</dbReference>
<evidence type="ECO:0000313" key="7">
    <source>
        <dbReference type="EMBL" id="KVK71979.1"/>
    </source>
</evidence>
<dbReference type="InterPro" id="IPR011701">
    <property type="entry name" value="MFS"/>
</dbReference>
<dbReference type="GO" id="GO:0046943">
    <property type="term" value="F:carboxylic acid transmembrane transporter activity"/>
    <property type="evidence" value="ECO:0007669"/>
    <property type="project" value="TreeGrafter"/>
</dbReference>
<protein>
    <submittedName>
        <fullName evidence="7">4-hydroxybenzoate transporter</fullName>
    </submittedName>
</protein>
<comment type="caution">
    <text evidence="7">The sequence shown here is derived from an EMBL/GenBank/DDBJ whole genome shotgun (WGS) entry which is preliminary data.</text>
</comment>
<dbReference type="AlphaFoldDB" id="A0A103Z233"/>
<feature type="domain" description="Major facilitator superfamily (MFS) profile" evidence="6">
    <location>
        <begin position="34"/>
        <end position="448"/>
    </location>
</feature>
<evidence type="ECO:0000313" key="8">
    <source>
        <dbReference type="Proteomes" id="UP000069001"/>
    </source>
</evidence>
<feature type="transmembrane region" description="Helical" evidence="5">
    <location>
        <begin position="362"/>
        <end position="384"/>
    </location>
</feature>
<feature type="transmembrane region" description="Helical" evidence="5">
    <location>
        <begin position="396"/>
        <end position="419"/>
    </location>
</feature>
<feature type="transmembrane region" description="Helical" evidence="5">
    <location>
        <begin position="337"/>
        <end position="356"/>
    </location>
</feature>
<dbReference type="SUPFAM" id="SSF103473">
    <property type="entry name" value="MFS general substrate transporter"/>
    <property type="match status" value="1"/>
</dbReference>
<sequence>MNSPASATVAQYPASRDVQCFIDAHPLSALQIRVVVLCLLIVAIDGIDIGLAAYIAPSVRHEWGLSIADLSPVFVSGLVGMMAGSLIFGPLADRWGRRPVLLASVAFFGVSTLATLLIGNVFGLSVLRFACGMGIGGATPTAVTLTAEYAPERRRLSIITIMLCGNSLGSALGGVIASQVITRFGWHAMLVVGGAVPVALLPALWFGLPESMRFLALRRPDAQPVLRALARRIAGRHGDAAAVGDVVFVAAEREVTRASVRQLLSPAYARGTLLLWTTFFMGLMVLFLMANWLPTILTAAGGSLRAASLTTALWSIGGTCGGLLLGQAMDRFTPHRVLALAYTAACVLIFTVGRVYATPAILAPIVFLAGFCISGSQVGINGLAAGFYPTSARATGVAWATGIGRIGSMLGSALGGYLLSSGLPYATLFAAICIPMLVAASCMGVMRRPDAGSTGGLSFNIADQRKS</sequence>
<evidence type="ECO:0000256" key="5">
    <source>
        <dbReference type="SAM" id="Phobius"/>
    </source>
</evidence>
<dbReference type="EMBL" id="LOYH01000109">
    <property type="protein sequence ID" value="KVK71979.1"/>
    <property type="molecule type" value="Genomic_DNA"/>
</dbReference>
<dbReference type="PROSITE" id="PS50850">
    <property type="entry name" value="MFS"/>
    <property type="match status" value="1"/>
</dbReference>
<dbReference type="Pfam" id="PF07690">
    <property type="entry name" value="MFS_1"/>
    <property type="match status" value="1"/>
</dbReference>